<dbReference type="Proteomes" id="UP000539075">
    <property type="component" value="Unassembled WGS sequence"/>
</dbReference>
<feature type="binding site" evidence="4">
    <location>
        <begin position="40"/>
        <end position="42"/>
    </location>
    <ligand>
        <name>shikimate</name>
        <dbReference type="ChEBI" id="CHEBI:36208"/>
    </ligand>
</feature>
<dbReference type="SUPFAM" id="SSF53223">
    <property type="entry name" value="Aminoacid dehydrogenase-like, N-terminal domain"/>
    <property type="match status" value="1"/>
</dbReference>
<comment type="pathway">
    <text evidence="1 4">Metabolic intermediate biosynthesis; chorismate biosynthesis; chorismate from D-erythrose 4-phosphate and phosphoenolpyruvate: step 4/7.</text>
</comment>
<evidence type="ECO:0000259" key="5">
    <source>
        <dbReference type="Pfam" id="PF08501"/>
    </source>
</evidence>
<dbReference type="PANTHER" id="PTHR21089:SF1">
    <property type="entry name" value="BIFUNCTIONAL 3-DEHYDROQUINATE DEHYDRATASE_SHIKIMATE DEHYDROGENASE, CHLOROPLASTIC"/>
    <property type="match status" value="1"/>
</dbReference>
<feature type="domain" description="Shikimate dehydrogenase substrate binding N-terminal" evidence="5">
    <location>
        <begin position="32"/>
        <end position="114"/>
    </location>
</feature>
<dbReference type="AlphaFoldDB" id="A0A7W8FE62"/>
<proteinExistence type="inferred from homology"/>
<dbReference type="InterPro" id="IPR046346">
    <property type="entry name" value="Aminoacid_DH-like_N_sf"/>
</dbReference>
<dbReference type="GO" id="GO:0005829">
    <property type="term" value="C:cytosol"/>
    <property type="evidence" value="ECO:0007669"/>
    <property type="project" value="TreeGrafter"/>
</dbReference>
<comment type="caution">
    <text evidence="6">The sequence shown here is derived from an EMBL/GenBank/DDBJ whole genome shotgun (WGS) entry which is preliminary data.</text>
</comment>
<keyword evidence="4" id="KW-0521">NADP</keyword>
<comment type="function">
    <text evidence="4">Involved in the biosynthesis of the chorismate, which leads to the biosynthesis of aromatic amino acids. Catalyzes the reversible NADPH linked reduction of 3-dehydroshikimate (DHSA) to yield shikimate (SA).</text>
</comment>
<dbReference type="RefSeq" id="WP_183718931.1">
    <property type="nucleotide sequence ID" value="NZ_JACHGO010000004.1"/>
</dbReference>
<dbReference type="Gene3D" id="3.40.50.10860">
    <property type="entry name" value="Leucine Dehydrogenase, chain A, domain 1"/>
    <property type="match status" value="1"/>
</dbReference>
<dbReference type="InterPro" id="IPR013708">
    <property type="entry name" value="Shikimate_DH-bd_N"/>
</dbReference>
<keyword evidence="3 4" id="KW-0057">Aromatic amino acid biosynthesis</keyword>
<dbReference type="EMBL" id="JACHGO010000004">
    <property type="protein sequence ID" value="MBB5143419.1"/>
    <property type="molecule type" value="Genomic_DNA"/>
</dbReference>
<accession>A0A7W8FE62</accession>
<evidence type="ECO:0000313" key="7">
    <source>
        <dbReference type="Proteomes" id="UP000539075"/>
    </source>
</evidence>
<dbReference type="SUPFAM" id="SSF51735">
    <property type="entry name" value="NAD(P)-binding Rossmann-fold domains"/>
    <property type="match status" value="1"/>
</dbReference>
<keyword evidence="7" id="KW-1185">Reference proteome</keyword>
<dbReference type="Gene3D" id="3.40.50.720">
    <property type="entry name" value="NAD(P)-binding Rossmann-like Domain"/>
    <property type="match status" value="1"/>
</dbReference>
<evidence type="ECO:0000256" key="1">
    <source>
        <dbReference type="ARBA" id="ARBA00004871"/>
    </source>
</evidence>
<dbReference type="GO" id="GO:0050661">
    <property type="term" value="F:NADP binding"/>
    <property type="evidence" value="ECO:0007669"/>
    <property type="project" value="TreeGrafter"/>
</dbReference>
<dbReference type="PANTHER" id="PTHR21089">
    <property type="entry name" value="SHIKIMATE DEHYDROGENASE"/>
    <property type="match status" value="1"/>
</dbReference>
<comment type="catalytic activity">
    <reaction evidence="4">
        <text>shikimate + NADP(+) = 3-dehydroshikimate + NADPH + H(+)</text>
        <dbReference type="Rhea" id="RHEA:17737"/>
        <dbReference type="ChEBI" id="CHEBI:15378"/>
        <dbReference type="ChEBI" id="CHEBI:16630"/>
        <dbReference type="ChEBI" id="CHEBI:36208"/>
        <dbReference type="ChEBI" id="CHEBI:57783"/>
        <dbReference type="ChEBI" id="CHEBI:58349"/>
        <dbReference type="EC" id="1.1.1.25"/>
    </reaction>
</comment>
<feature type="active site" description="Proton acceptor" evidence="4">
    <location>
        <position position="91"/>
    </location>
</feature>
<evidence type="ECO:0000256" key="3">
    <source>
        <dbReference type="ARBA" id="ARBA00023141"/>
    </source>
</evidence>
<dbReference type="InterPro" id="IPR036291">
    <property type="entry name" value="NAD(P)-bd_dom_sf"/>
</dbReference>
<keyword evidence="4" id="KW-0028">Amino-acid biosynthesis</keyword>
<dbReference type="GO" id="GO:0004764">
    <property type="term" value="F:shikimate 3-dehydrogenase (NADP+) activity"/>
    <property type="evidence" value="ECO:0007669"/>
    <property type="project" value="UniProtKB-UniRule"/>
</dbReference>
<gene>
    <name evidence="4" type="primary">aroE</name>
    <name evidence="6" type="ORF">HNQ38_001516</name>
</gene>
<feature type="binding site" evidence="4">
    <location>
        <position position="249"/>
    </location>
    <ligand>
        <name>NADP(+)</name>
        <dbReference type="ChEBI" id="CHEBI:58349"/>
    </ligand>
</feature>
<dbReference type="HAMAP" id="MF_00222">
    <property type="entry name" value="Shikimate_DH_AroE"/>
    <property type="match status" value="1"/>
</dbReference>
<comment type="similarity">
    <text evidence="4">Belongs to the shikimate dehydrogenase family.</text>
</comment>
<evidence type="ECO:0000313" key="6">
    <source>
        <dbReference type="EMBL" id="MBB5143419.1"/>
    </source>
</evidence>
<evidence type="ECO:0000256" key="4">
    <source>
        <dbReference type="HAMAP-Rule" id="MF_00222"/>
    </source>
</evidence>
<dbReference type="EC" id="1.1.1.25" evidence="4"/>
<name>A0A7W8FE62_9BACT</name>
<sequence>MNASIPSDISSSGSKPLQADPQAAAETVLYGVTGWPLAQSLSPLLHNTGFRTLGLPALYLRWEIPPQRLPAFVDSVRTLRIGGCSVTIPHKVALLPLLDEVSPLARQVGAVNTIYWHDDKLCGENTDVAGFMAPLAQEDLHGADVLLLGAGGAARAAAAGLMSLAKDRRPGNVFICTPSDSSHLPLAEEFGLSPILWAQRHDIPARLVVNTTPLGMRGKAEDETPYFFDLADKKNGKDAAETTTLAYDIVYNPLETLFLRDAARHGRRCLSGMDMFFGQGDAQFRLWTGRNLPLESRLALEAALNSN</sequence>
<organism evidence="6 7">
    <name type="scientific">Desulfovibrio intestinalis</name>
    <dbReference type="NCBI Taxonomy" id="58621"/>
    <lineage>
        <taxon>Bacteria</taxon>
        <taxon>Pseudomonadati</taxon>
        <taxon>Thermodesulfobacteriota</taxon>
        <taxon>Desulfovibrionia</taxon>
        <taxon>Desulfovibrionales</taxon>
        <taxon>Desulfovibrionaceae</taxon>
        <taxon>Desulfovibrio</taxon>
    </lineage>
</organism>
<dbReference type="InterPro" id="IPR022893">
    <property type="entry name" value="Shikimate_DH_fam"/>
</dbReference>
<dbReference type="UniPathway" id="UPA00053">
    <property type="reaction ID" value="UER00087"/>
</dbReference>
<feature type="binding site" evidence="4">
    <location>
        <position position="251"/>
    </location>
    <ligand>
        <name>shikimate</name>
        <dbReference type="ChEBI" id="CHEBI:36208"/>
    </ligand>
</feature>
<dbReference type="GO" id="GO:0019632">
    <property type="term" value="P:shikimate metabolic process"/>
    <property type="evidence" value="ECO:0007669"/>
    <property type="project" value="TreeGrafter"/>
</dbReference>
<dbReference type="GO" id="GO:0009423">
    <property type="term" value="P:chorismate biosynthetic process"/>
    <property type="evidence" value="ECO:0007669"/>
    <property type="project" value="UniProtKB-UniRule"/>
</dbReference>
<dbReference type="Pfam" id="PF08501">
    <property type="entry name" value="Shikimate_dh_N"/>
    <property type="match status" value="1"/>
</dbReference>
<reference evidence="6 7" key="1">
    <citation type="submission" date="2020-08" db="EMBL/GenBank/DDBJ databases">
        <title>Genomic Encyclopedia of Type Strains, Phase IV (KMG-IV): sequencing the most valuable type-strain genomes for metagenomic binning, comparative biology and taxonomic classification.</title>
        <authorList>
            <person name="Goeker M."/>
        </authorList>
    </citation>
    <scope>NUCLEOTIDE SEQUENCE [LARGE SCALE GENOMIC DNA]</scope>
    <source>
        <strain evidence="6 7">DSM 11275</strain>
    </source>
</reference>
<comment type="caution">
    <text evidence="4">Lacks conserved residue(s) required for the propagation of feature annotation.</text>
</comment>
<feature type="binding site" evidence="4">
    <location>
        <position position="87"/>
    </location>
    <ligand>
        <name>shikimate</name>
        <dbReference type="ChEBI" id="CHEBI:36208"/>
    </ligand>
</feature>
<dbReference type="GO" id="GO:0008652">
    <property type="term" value="P:amino acid biosynthetic process"/>
    <property type="evidence" value="ECO:0007669"/>
    <property type="project" value="UniProtKB-KW"/>
</dbReference>
<feature type="binding site" evidence="4">
    <location>
        <begin position="149"/>
        <end position="153"/>
    </location>
    <ligand>
        <name>NADP(+)</name>
        <dbReference type="ChEBI" id="CHEBI:58349"/>
    </ligand>
</feature>
<feature type="binding site" evidence="4">
    <location>
        <position position="112"/>
    </location>
    <ligand>
        <name>shikimate</name>
        <dbReference type="ChEBI" id="CHEBI:36208"/>
    </ligand>
</feature>
<feature type="binding site" evidence="4">
    <location>
        <position position="279"/>
    </location>
    <ligand>
        <name>shikimate</name>
        <dbReference type="ChEBI" id="CHEBI:36208"/>
    </ligand>
</feature>
<feature type="binding site" evidence="4">
    <location>
        <position position="127"/>
    </location>
    <ligand>
        <name>shikimate</name>
        <dbReference type="ChEBI" id="CHEBI:36208"/>
    </ligand>
</feature>
<protein>
    <recommendedName>
        <fullName evidence="4">Shikimate dehydrogenase (NADP(+))</fullName>
        <shortName evidence="4">SDH</shortName>
        <ecNumber evidence="4">1.1.1.25</ecNumber>
    </recommendedName>
</protein>
<evidence type="ECO:0000256" key="2">
    <source>
        <dbReference type="ARBA" id="ARBA00023002"/>
    </source>
</evidence>
<dbReference type="GO" id="GO:0009073">
    <property type="term" value="P:aromatic amino acid family biosynthetic process"/>
    <property type="evidence" value="ECO:0007669"/>
    <property type="project" value="UniProtKB-KW"/>
</dbReference>
<comment type="subunit">
    <text evidence="4">Homodimer.</text>
</comment>
<feature type="binding site" evidence="4">
    <location>
        <position position="272"/>
    </location>
    <ligand>
        <name>NADP(+)</name>
        <dbReference type="ChEBI" id="CHEBI:58349"/>
    </ligand>
</feature>
<keyword evidence="2 4" id="KW-0560">Oxidoreductase</keyword>